<dbReference type="AlphaFoldDB" id="A0AAW2VJ52"/>
<reference evidence="3" key="1">
    <citation type="submission" date="2020-06" db="EMBL/GenBank/DDBJ databases">
        <authorList>
            <person name="Li T."/>
            <person name="Hu X."/>
            <person name="Zhang T."/>
            <person name="Song X."/>
            <person name="Zhang H."/>
            <person name="Dai N."/>
            <person name="Sheng W."/>
            <person name="Hou X."/>
            <person name="Wei L."/>
        </authorList>
    </citation>
    <scope>NUCLEOTIDE SEQUENCE</scope>
    <source>
        <strain evidence="3">G02</strain>
        <tissue evidence="3">Leaf</tissue>
    </source>
</reference>
<evidence type="ECO:0000313" key="3">
    <source>
        <dbReference type="EMBL" id="KAL0429263.1"/>
    </source>
</evidence>
<reference evidence="3" key="2">
    <citation type="journal article" date="2024" name="Plant">
        <title>Genomic evolution and insights into agronomic trait innovations of Sesamum species.</title>
        <authorList>
            <person name="Miao H."/>
            <person name="Wang L."/>
            <person name="Qu L."/>
            <person name="Liu H."/>
            <person name="Sun Y."/>
            <person name="Le M."/>
            <person name="Wang Q."/>
            <person name="Wei S."/>
            <person name="Zheng Y."/>
            <person name="Lin W."/>
            <person name="Duan Y."/>
            <person name="Cao H."/>
            <person name="Xiong S."/>
            <person name="Wang X."/>
            <person name="Wei L."/>
            <person name="Li C."/>
            <person name="Ma Q."/>
            <person name="Ju M."/>
            <person name="Zhao R."/>
            <person name="Li G."/>
            <person name="Mu C."/>
            <person name="Tian Q."/>
            <person name="Mei H."/>
            <person name="Zhang T."/>
            <person name="Gao T."/>
            <person name="Zhang H."/>
        </authorList>
    </citation>
    <scope>NUCLEOTIDE SEQUENCE</scope>
    <source>
        <strain evidence="3">G02</strain>
    </source>
</reference>
<sequence length="303" mass="34196">MNPTEQEGTSNPRRYRGRNDKTTTRRTWTQREEEALVNALRSICCTGWRCENGFRAGYLNQLETLMLKQFPNSDIRAEPHINSKIHVWKKFYSTLVSMMGKSGFGWDDSRCMITVDSQDVWDEYCKGQSRGYSHNKTVNESVHTSRANLGQSDSQECYVPTAEWCPDTGYVGNDVTDSEETHLPNAANVQSTAATRKSTSSNKKRKMIRASDDDGLTIAVSNFCESANERLGELSKKLFSDYIEGEKRAAVFEEVCQVPGLDLAEQIVVSNRLVDNPKKMDLFFSLPDEARAKMVGLMLNGKV</sequence>
<proteinExistence type="predicted"/>
<feature type="region of interest" description="Disordered" evidence="1">
    <location>
        <begin position="1"/>
        <end position="26"/>
    </location>
</feature>
<evidence type="ECO:0000259" key="2">
    <source>
        <dbReference type="Pfam" id="PF12776"/>
    </source>
</evidence>
<comment type="caution">
    <text evidence="3">The sequence shown here is derived from an EMBL/GenBank/DDBJ whole genome shotgun (WGS) entry which is preliminary data.</text>
</comment>
<name>A0AAW2VJ52_SESRA</name>
<accession>A0AAW2VJ52</accession>
<dbReference type="InterPro" id="IPR024752">
    <property type="entry name" value="Myb/SANT-like_dom"/>
</dbReference>
<dbReference type="PANTHER" id="PTHR46250:SF15">
    <property type="entry name" value="OS01G0523800 PROTEIN"/>
    <property type="match status" value="1"/>
</dbReference>
<feature type="compositionally biased region" description="Polar residues" evidence="1">
    <location>
        <begin position="1"/>
        <end position="12"/>
    </location>
</feature>
<feature type="compositionally biased region" description="Basic and acidic residues" evidence="1">
    <location>
        <begin position="17"/>
        <end position="26"/>
    </location>
</feature>
<protein>
    <recommendedName>
        <fullName evidence="2">Myb/SANT-like domain-containing protein</fullName>
    </recommendedName>
</protein>
<dbReference type="PANTHER" id="PTHR46250">
    <property type="entry name" value="MYB/SANT-LIKE DNA-BINDING DOMAIN PROTEIN-RELATED"/>
    <property type="match status" value="1"/>
</dbReference>
<gene>
    <name evidence="3" type="ORF">Sradi_0552300</name>
</gene>
<feature type="domain" description="Myb/SANT-like" evidence="2">
    <location>
        <begin position="27"/>
        <end position="124"/>
    </location>
</feature>
<evidence type="ECO:0000256" key="1">
    <source>
        <dbReference type="SAM" id="MobiDB-lite"/>
    </source>
</evidence>
<dbReference type="Pfam" id="PF12776">
    <property type="entry name" value="Myb_DNA-bind_3"/>
    <property type="match status" value="1"/>
</dbReference>
<dbReference type="EMBL" id="JACGWJ010000003">
    <property type="protein sequence ID" value="KAL0429263.1"/>
    <property type="molecule type" value="Genomic_DNA"/>
</dbReference>
<organism evidence="3">
    <name type="scientific">Sesamum radiatum</name>
    <name type="common">Black benniseed</name>
    <dbReference type="NCBI Taxonomy" id="300843"/>
    <lineage>
        <taxon>Eukaryota</taxon>
        <taxon>Viridiplantae</taxon>
        <taxon>Streptophyta</taxon>
        <taxon>Embryophyta</taxon>
        <taxon>Tracheophyta</taxon>
        <taxon>Spermatophyta</taxon>
        <taxon>Magnoliopsida</taxon>
        <taxon>eudicotyledons</taxon>
        <taxon>Gunneridae</taxon>
        <taxon>Pentapetalae</taxon>
        <taxon>asterids</taxon>
        <taxon>lamiids</taxon>
        <taxon>Lamiales</taxon>
        <taxon>Pedaliaceae</taxon>
        <taxon>Sesamum</taxon>
    </lineage>
</organism>